<feature type="region of interest" description="Disordered" evidence="1">
    <location>
        <begin position="1"/>
        <end position="45"/>
    </location>
</feature>
<dbReference type="EMBL" id="JALNMJ010000008">
    <property type="protein sequence ID" value="MCK7613089.1"/>
    <property type="molecule type" value="Genomic_DNA"/>
</dbReference>
<dbReference type="RefSeq" id="WP_248154613.1">
    <property type="nucleotide sequence ID" value="NZ_JALNMJ010000008.1"/>
</dbReference>
<dbReference type="Proteomes" id="UP001431221">
    <property type="component" value="Unassembled WGS sequence"/>
</dbReference>
<name>A0ABT0GUI0_9HYPH</name>
<evidence type="ECO:0000313" key="2">
    <source>
        <dbReference type="EMBL" id="MCK7613089.1"/>
    </source>
</evidence>
<evidence type="ECO:0000256" key="1">
    <source>
        <dbReference type="SAM" id="MobiDB-lite"/>
    </source>
</evidence>
<comment type="caution">
    <text evidence="2">The sequence shown here is derived from an EMBL/GenBank/DDBJ whole genome shotgun (WGS) entry which is preliminary data.</text>
</comment>
<accession>A0ABT0GUI0</accession>
<gene>
    <name evidence="2" type="ORF">M0H32_13005</name>
</gene>
<dbReference type="Pfam" id="PF10082">
    <property type="entry name" value="BBP2_2"/>
    <property type="match status" value="1"/>
</dbReference>
<dbReference type="InterPro" id="IPR018759">
    <property type="entry name" value="BBP2_2"/>
</dbReference>
<reference evidence="2" key="1">
    <citation type="submission" date="2022-04" db="EMBL/GenBank/DDBJ databases">
        <title>Roseibium sp. CAU 1639 isolated from mud.</title>
        <authorList>
            <person name="Kim W."/>
        </authorList>
    </citation>
    <scope>NUCLEOTIDE SEQUENCE</scope>
    <source>
        <strain evidence="2">CAU 1639</strain>
    </source>
</reference>
<feature type="compositionally biased region" description="Low complexity" evidence="1">
    <location>
        <begin position="26"/>
        <end position="45"/>
    </location>
</feature>
<protein>
    <submittedName>
        <fullName evidence="2">Outer membrane beta-barrel protein</fullName>
    </submittedName>
</protein>
<organism evidence="2 3">
    <name type="scientific">Roseibium sediminicola</name>
    <dbReference type="NCBI Taxonomy" id="2933272"/>
    <lineage>
        <taxon>Bacteria</taxon>
        <taxon>Pseudomonadati</taxon>
        <taxon>Pseudomonadota</taxon>
        <taxon>Alphaproteobacteria</taxon>
        <taxon>Hyphomicrobiales</taxon>
        <taxon>Stappiaceae</taxon>
        <taxon>Roseibium</taxon>
    </lineage>
</organism>
<proteinExistence type="predicted"/>
<keyword evidence="3" id="KW-1185">Reference proteome</keyword>
<dbReference type="SUPFAM" id="SSF56935">
    <property type="entry name" value="Porins"/>
    <property type="match status" value="1"/>
</dbReference>
<sequence>MLQTVPAAAQTALGDLRGSSDPGSVTQSEEAADAAATPTETNPTQANVFSLRSTLNSATAETGSTGLGTNGRVTPVRPFSDRIAAVDRAVPLGSSGIDDSVFGGDTTFDAAEGIRLGSFTFTPQVTVSGGYTDNRSQSSTGTSGGLYRISPDLSLTSDWSRHELDLSLRGSYTGYPGDSNDNEGTVFAAGSLRLDVTEATRVTTTISYSYSQEDDGSAESSGSGTDYDQEFAASVAGTRALGIVAATATVGADRNVYTSDGGGSQSGRDNTLYSAGLRLGGNTDSVFSPFVEGALLLRRYDQTCSDSLCEKRDANGYEVKGGVTIASGPKVTGELGAGWRIEDIEDNRLDALSGLVVDASLVWSPSRLTTVTAGLGTSFEATDIDGASGSIIYSGDLRLAHGFSDRFVAETGLGYSYRTYEGVSIEERTLTGFGGVTFALTQNIAVTADYTHRRFDSSQDGSDYTENAVEAGLRFRH</sequence>
<evidence type="ECO:0000313" key="3">
    <source>
        <dbReference type="Proteomes" id="UP001431221"/>
    </source>
</evidence>
<dbReference type="SUPFAM" id="SSF56925">
    <property type="entry name" value="OMPA-like"/>
    <property type="match status" value="1"/>
</dbReference>
<dbReference type="InterPro" id="IPR011250">
    <property type="entry name" value="OMP/PagP_B-barrel"/>
</dbReference>